<feature type="transmembrane region" description="Helical" evidence="6">
    <location>
        <begin position="276"/>
        <end position="300"/>
    </location>
</feature>
<keyword evidence="5 6" id="KW-0472">Membrane</keyword>
<keyword evidence="3 6" id="KW-0812">Transmembrane</keyword>
<dbReference type="InterPro" id="IPR000620">
    <property type="entry name" value="EamA_dom"/>
</dbReference>
<protein>
    <submittedName>
        <fullName evidence="8">DMT family transporter</fullName>
    </submittedName>
</protein>
<feature type="transmembrane region" description="Helical" evidence="6">
    <location>
        <begin position="45"/>
        <end position="64"/>
    </location>
</feature>
<feature type="transmembrane region" description="Helical" evidence="6">
    <location>
        <begin position="250"/>
        <end position="269"/>
    </location>
</feature>
<keyword evidence="9" id="KW-1185">Reference proteome</keyword>
<evidence type="ECO:0000256" key="1">
    <source>
        <dbReference type="ARBA" id="ARBA00004651"/>
    </source>
</evidence>
<dbReference type="InterPro" id="IPR037185">
    <property type="entry name" value="EmrE-like"/>
</dbReference>
<keyword evidence="2" id="KW-1003">Cell membrane</keyword>
<feature type="domain" description="EamA" evidence="7">
    <location>
        <begin position="192"/>
        <end position="320"/>
    </location>
</feature>
<evidence type="ECO:0000313" key="9">
    <source>
        <dbReference type="Proteomes" id="UP001548832"/>
    </source>
</evidence>
<accession>A0ABV2D842</accession>
<feature type="domain" description="EamA" evidence="7">
    <location>
        <begin position="47"/>
        <end position="177"/>
    </location>
</feature>
<keyword evidence="4 6" id="KW-1133">Transmembrane helix</keyword>
<comment type="subcellular location">
    <subcellularLocation>
        <location evidence="1">Cell membrane</location>
        <topology evidence="1">Multi-pass membrane protein</topology>
    </subcellularLocation>
</comment>
<dbReference type="PANTHER" id="PTHR32322:SF18">
    <property type="entry name" value="S-ADENOSYLMETHIONINE_S-ADENOSYLHOMOCYSTEINE TRANSPORTER"/>
    <property type="match status" value="1"/>
</dbReference>
<evidence type="ECO:0000256" key="3">
    <source>
        <dbReference type="ARBA" id="ARBA00022692"/>
    </source>
</evidence>
<evidence type="ECO:0000256" key="6">
    <source>
        <dbReference type="SAM" id="Phobius"/>
    </source>
</evidence>
<proteinExistence type="predicted"/>
<dbReference type="SUPFAM" id="SSF103481">
    <property type="entry name" value="Multidrug resistance efflux transporter EmrE"/>
    <property type="match status" value="2"/>
</dbReference>
<dbReference type="InterPro" id="IPR050638">
    <property type="entry name" value="AA-Vitamin_Transporters"/>
</dbReference>
<evidence type="ECO:0000313" key="8">
    <source>
        <dbReference type="EMBL" id="MET2826180.1"/>
    </source>
</evidence>
<name>A0ABV2D842_9HYPH</name>
<dbReference type="RefSeq" id="WP_354458241.1">
    <property type="nucleotide sequence ID" value="NZ_JBEWSZ010000001.1"/>
</dbReference>
<evidence type="ECO:0000256" key="2">
    <source>
        <dbReference type="ARBA" id="ARBA00022475"/>
    </source>
</evidence>
<feature type="transmembrane region" description="Helical" evidence="6">
    <location>
        <begin position="221"/>
        <end position="238"/>
    </location>
</feature>
<organism evidence="8 9">
    <name type="scientific">Mesorhizobium shangrilense</name>
    <dbReference type="NCBI Taxonomy" id="460060"/>
    <lineage>
        <taxon>Bacteria</taxon>
        <taxon>Pseudomonadati</taxon>
        <taxon>Pseudomonadota</taxon>
        <taxon>Alphaproteobacteria</taxon>
        <taxon>Hyphomicrobiales</taxon>
        <taxon>Phyllobacteriaceae</taxon>
        <taxon>Mesorhizobium</taxon>
    </lineage>
</organism>
<dbReference type="Pfam" id="PF00892">
    <property type="entry name" value="EamA"/>
    <property type="match status" value="2"/>
</dbReference>
<evidence type="ECO:0000256" key="5">
    <source>
        <dbReference type="ARBA" id="ARBA00023136"/>
    </source>
</evidence>
<feature type="transmembrane region" description="Helical" evidence="6">
    <location>
        <begin position="163"/>
        <end position="184"/>
    </location>
</feature>
<dbReference type="PANTHER" id="PTHR32322">
    <property type="entry name" value="INNER MEMBRANE TRANSPORTER"/>
    <property type="match status" value="1"/>
</dbReference>
<evidence type="ECO:0000259" key="7">
    <source>
        <dbReference type="Pfam" id="PF00892"/>
    </source>
</evidence>
<comment type="caution">
    <text evidence="8">The sequence shown here is derived from an EMBL/GenBank/DDBJ whole genome shotgun (WGS) entry which is preliminary data.</text>
</comment>
<gene>
    <name evidence="8" type="ORF">ABVQ20_04235</name>
</gene>
<feature type="transmembrane region" description="Helical" evidence="6">
    <location>
        <begin position="70"/>
        <end position="91"/>
    </location>
</feature>
<feature type="transmembrane region" description="Helical" evidence="6">
    <location>
        <begin position="132"/>
        <end position="154"/>
    </location>
</feature>
<reference evidence="8 9" key="1">
    <citation type="submission" date="2024-06" db="EMBL/GenBank/DDBJ databases">
        <authorList>
            <person name="Kim D.-U."/>
        </authorList>
    </citation>
    <scope>NUCLEOTIDE SEQUENCE [LARGE SCALE GENOMIC DNA]</scope>
    <source>
        <strain evidence="8 9">KACC15460</strain>
    </source>
</reference>
<dbReference type="EMBL" id="JBEWSZ010000001">
    <property type="protein sequence ID" value="MET2826180.1"/>
    <property type="molecule type" value="Genomic_DNA"/>
</dbReference>
<feature type="transmembrane region" description="Helical" evidence="6">
    <location>
        <begin position="103"/>
        <end position="126"/>
    </location>
</feature>
<dbReference type="Proteomes" id="UP001548832">
    <property type="component" value="Unassembled WGS sequence"/>
</dbReference>
<feature type="transmembrane region" description="Helical" evidence="6">
    <location>
        <begin position="190"/>
        <end position="209"/>
    </location>
</feature>
<feature type="transmembrane region" description="Helical" evidence="6">
    <location>
        <begin position="312"/>
        <end position="333"/>
    </location>
</feature>
<sequence>MAFREWLFLNLVAPELMWESGNAPGQDLAELNGTTMDVRPGLTRATIMLSAGMALSGTAGLFSIQSGQPTFNVVFFRCLFGAIALVGWASLRKGWKSLFITQRSLWPLVLVSGICLVLNWLALFQAFKMTSIGFATIIYHLQPFWIVLAGALLLKEGLSRHKLGWICIAFLGLVLTIVPKLGMMRADHDWLIGVGLALAASLFYAATTLTTRAVKSVDPGVLSAIHCLIGVVVFAPFVNLPALQGGDNVMWVWLVGLGVIHTGVVYVLLYSSYPKLPIAVIAAGSFLNPVVALLSDFFVFGRSITAMQGAGLVLILLAGLAVNLGWPFFFISARKIAPPQES</sequence>
<evidence type="ECO:0000256" key="4">
    <source>
        <dbReference type="ARBA" id="ARBA00022989"/>
    </source>
</evidence>